<accession>A0A8H7VWC1</accession>
<evidence type="ECO:0008006" key="4">
    <source>
        <dbReference type="Google" id="ProtNLM"/>
    </source>
</evidence>
<evidence type="ECO:0000313" key="2">
    <source>
        <dbReference type="EMBL" id="KAG2229539.1"/>
    </source>
</evidence>
<name>A0A8H7VWC1_9FUNG</name>
<dbReference type="EMBL" id="JAEPRE010000264">
    <property type="protein sequence ID" value="KAG2229539.1"/>
    <property type="molecule type" value="Genomic_DNA"/>
</dbReference>
<keyword evidence="1" id="KW-0812">Transmembrane</keyword>
<keyword evidence="3" id="KW-1185">Reference proteome</keyword>
<evidence type="ECO:0000256" key="1">
    <source>
        <dbReference type="SAM" id="Phobius"/>
    </source>
</evidence>
<keyword evidence="1" id="KW-1133">Transmembrane helix</keyword>
<dbReference type="Proteomes" id="UP000613177">
    <property type="component" value="Unassembled WGS sequence"/>
</dbReference>
<comment type="caution">
    <text evidence="2">The sequence shown here is derived from an EMBL/GenBank/DDBJ whole genome shotgun (WGS) entry which is preliminary data.</text>
</comment>
<evidence type="ECO:0000313" key="3">
    <source>
        <dbReference type="Proteomes" id="UP000613177"/>
    </source>
</evidence>
<gene>
    <name evidence="2" type="ORF">INT48_007311</name>
</gene>
<organism evidence="2 3">
    <name type="scientific">Thamnidium elegans</name>
    <dbReference type="NCBI Taxonomy" id="101142"/>
    <lineage>
        <taxon>Eukaryota</taxon>
        <taxon>Fungi</taxon>
        <taxon>Fungi incertae sedis</taxon>
        <taxon>Mucoromycota</taxon>
        <taxon>Mucoromycotina</taxon>
        <taxon>Mucoromycetes</taxon>
        <taxon>Mucorales</taxon>
        <taxon>Mucorineae</taxon>
        <taxon>Mucoraceae</taxon>
        <taxon>Thamnidium</taxon>
    </lineage>
</organism>
<protein>
    <recommendedName>
        <fullName evidence="4">O-fucosyltransferase family protein</fullName>
    </recommendedName>
</protein>
<proteinExistence type="predicted"/>
<sequence length="494" mass="57645">MISLTKKYTLFIVIFVCSLSIPYLLYTIGAIPIYYDVSRPYQYPPMVKYSFKWPKITSFSPSSRHHQKDIYKEIDQKYCGQDRCKFLLPITITEQGKKKKEKKRESKSKAQLHFRQLAFMAGKIGRTIVLPNVYNSHFGSCLPNTFDFYYDRGWLETNQNRFNYITMKDFKLWISERQKAGVVPTGQEIYMQRSQQSRFLKNVKNCFRDAFDFSGRPTVNYQILDRPSPPKNMNLTDTIMKLLSDEARQHEYIDQSLISADIRHVEIPPVDVIHLFYDRRYQFMSNKKVNEPISYNKRWVEIADKISSQLKPYIAIHWRMERLEPVSNLLPCAINLVNDIQKLEGQSNEVHPHVFLLTDYPHLLNSTGAVPESKSFLSKQLKPQHHEAIQYLYRHLNITLTTIQDQKIHYDQLPKQNWNLIGIDTEGIIDRSVLGIIDKLVAMKAQWFFAGKPGICAKSSSFTGRISSSRLREYINGDESIIVPLKVFDLKGAT</sequence>
<dbReference type="AlphaFoldDB" id="A0A8H7VWC1"/>
<feature type="transmembrane region" description="Helical" evidence="1">
    <location>
        <begin position="12"/>
        <end position="35"/>
    </location>
</feature>
<dbReference type="Gene3D" id="3.40.50.11350">
    <property type="match status" value="1"/>
</dbReference>
<keyword evidence="1" id="KW-0472">Membrane</keyword>
<reference evidence="2" key="1">
    <citation type="submission" date="2021-01" db="EMBL/GenBank/DDBJ databases">
        <title>Metabolic potential, ecology and presence of endohyphal bacteria is reflected in genomic diversity of Mucoromycotina.</title>
        <authorList>
            <person name="Muszewska A."/>
            <person name="Okrasinska A."/>
            <person name="Steczkiewicz K."/>
            <person name="Drgas O."/>
            <person name="Orlowska M."/>
            <person name="Perlinska-Lenart U."/>
            <person name="Aleksandrzak-Piekarczyk T."/>
            <person name="Szatraj K."/>
            <person name="Zielenkiewicz U."/>
            <person name="Pilsyk S."/>
            <person name="Malc E."/>
            <person name="Mieczkowski P."/>
            <person name="Kruszewska J.S."/>
            <person name="Biernat P."/>
            <person name="Pawlowska J."/>
        </authorList>
    </citation>
    <scope>NUCLEOTIDE SEQUENCE</scope>
    <source>
        <strain evidence="2">WA0000018081</strain>
    </source>
</reference>